<name>A0A9W8L8B4_9FUNG</name>
<organism evidence="1 2">
    <name type="scientific">Coemansia pectinata</name>
    <dbReference type="NCBI Taxonomy" id="1052879"/>
    <lineage>
        <taxon>Eukaryota</taxon>
        <taxon>Fungi</taxon>
        <taxon>Fungi incertae sedis</taxon>
        <taxon>Zoopagomycota</taxon>
        <taxon>Kickxellomycotina</taxon>
        <taxon>Kickxellomycetes</taxon>
        <taxon>Kickxellales</taxon>
        <taxon>Kickxellaceae</taxon>
        <taxon>Coemansia</taxon>
    </lineage>
</organism>
<reference evidence="1" key="1">
    <citation type="submission" date="2022-07" db="EMBL/GenBank/DDBJ databases">
        <title>Phylogenomic reconstructions and comparative analyses of Kickxellomycotina fungi.</title>
        <authorList>
            <person name="Reynolds N.K."/>
            <person name="Stajich J.E."/>
            <person name="Barry K."/>
            <person name="Grigoriev I.V."/>
            <person name="Crous P."/>
            <person name="Smith M.E."/>
        </authorList>
    </citation>
    <scope>NUCLEOTIDE SEQUENCE</scope>
    <source>
        <strain evidence="1">BCRC 34297</strain>
    </source>
</reference>
<comment type="caution">
    <text evidence="1">The sequence shown here is derived from an EMBL/GenBank/DDBJ whole genome shotgun (WGS) entry which is preliminary data.</text>
</comment>
<dbReference type="AlphaFoldDB" id="A0A9W8L8B4"/>
<keyword evidence="2" id="KW-1185">Reference proteome</keyword>
<dbReference type="Proteomes" id="UP001140011">
    <property type="component" value="Unassembled WGS sequence"/>
</dbReference>
<dbReference type="OrthoDB" id="5531243at2759"/>
<dbReference type="EMBL" id="JANBUH010001273">
    <property type="protein sequence ID" value="KAJ2747608.1"/>
    <property type="molecule type" value="Genomic_DNA"/>
</dbReference>
<protein>
    <submittedName>
        <fullName evidence="1">Uncharacterized protein</fullName>
    </submittedName>
</protein>
<sequence length="80" mass="8373">MDLSQIADGAGASAEKNQTASNYVYDWSSSEDVANWSLTSLSTNSMISGLSMITPSPEYTPNNTRSVGGCGDTLAASYLL</sequence>
<gene>
    <name evidence="1" type="ORF">GGI19_006332</name>
</gene>
<proteinExistence type="predicted"/>
<evidence type="ECO:0000313" key="2">
    <source>
        <dbReference type="Proteomes" id="UP001140011"/>
    </source>
</evidence>
<feature type="non-terminal residue" evidence="1">
    <location>
        <position position="80"/>
    </location>
</feature>
<evidence type="ECO:0000313" key="1">
    <source>
        <dbReference type="EMBL" id="KAJ2747608.1"/>
    </source>
</evidence>
<accession>A0A9W8L8B4</accession>